<keyword evidence="4 5" id="KW-0975">Bacterial flagellum</keyword>
<feature type="domain" description="Flagellar hook-associated protein 2 C-terminal" evidence="7">
    <location>
        <begin position="219"/>
        <end position="445"/>
    </location>
</feature>
<dbReference type="Pfam" id="PF02465">
    <property type="entry name" value="FliD_N"/>
    <property type="match status" value="1"/>
</dbReference>
<dbReference type="EMBL" id="JMIB01000004">
    <property type="protein sequence ID" value="KDM93045.1"/>
    <property type="molecule type" value="Genomic_DNA"/>
</dbReference>
<comment type="caution">
    <text evidence="8">The sequence shown here is derived from an EMBL/GenBank/DDBJ whole genome shotgun (WGS) entry which is preliminary data.</text>
</comment>
<evidence type="ECO:0000259" key="7">
    <source>
        <dbReference type="Pfam" id="PF07195"/>
    </source>
</evidence>
<dbReference type="PANTHER" id="PTHR30288:SF0">
    <property type="entry name" value="FLAGELLAR HOOK-ASSOCIATED PROTEIN 2"/>
    <property type="match status" value="1"/>
</dbReference>
<dbReference type="GO" id="GO:0007155">
    <property type="term" value="P:cell adhesion"/>
    <property type="evidence" value="ECO:0007669"/>
    <property type="project" value="InterPro"/>
</dbReference>
<comment type="similarity">
    <text evidence="1 5">Belongs to the FliD family.</text>
</comment>
<evidence type="ECO:0000259" key="6">
    <source>
        <dbReference type="Pfam" id="PF02465"/>
    </source>
</evidence>
<evidence type="ECO:0000256" key="4">
    <source>
        <dbReference type="ARBA" id="ARBA00023143"/>
    </source>
</evidence>
<dbReference type="GO" id="GO:0009424">
    <property type="term" value="C:bacterial-type flagellum hook"/>
    <property type="evidence" value="ECO:0007669"/>
    <property type="project" value="UniProtKB-UniRule"/>
</dbReference>
<dbReference type="AlphaFoldDB" id="A0A066RRH0"/>
<comment type="subcellular location">
    <subcellularLocation>
        <location evidence="5">Secreted</location>
    </subcellularLocation>
    <subcellularLocation>
        <location evidence="5">Bacterial flagellum</location>
    </subcellularLocation>
</comment>
<keyword evidence="8" id="KW-0282">Flagellum</keyword>
<dbReference type="InterPro" id="IPR010809">
    <property type="entry name" value="FliD_C"/>
</dbReference>
<dbReference type="STRING" id="1654360.EA58_02335"/>
<dbReference type="InterPro" id="IPR040026">
    <property type="entry name" value="FliD"/>
</dbReference>
<gene>
    <name evidence="8" type="ORF">EA58_02335</name>
</gene>
<dbReference type="InterPro" id="IPR003481">
    <property type="entry name" value="FliD_N"/>
</dbReference>
<evidence type="ECO:0000256" key="3">
    <source>
        <dbReference type="ARBA" id="ARBA00023054"/>
    </source>
</evidence>
<dbReference type="GO" id="GO:0009421">
    <property type="term" value="C:bacterial-type flagellum filament cap"/>
    <property type="evidence" value="ECO:0007669"/>
    <property type="project" value="InterPro"/>
</dbReference>
<dbReference type="GO" id="GO:0005576">
    <property type="term" value="C:extracellular region"/>
    <property type="evidence" value="ECO:0007669"/>
    <property type="project" value="UniProtKB-SubCell"/>
</dbReference>
<dbReference type="RefSeq" id="WP_036748460.1">
    <property type="nucleotide sequence ID" value="NZ_JAGSGC010000002.1"/>
</dbReference>
<evidence type="ECO:0000313" key="8">
    <source>
        <dbReference type="EMBL" id="KDM93045.1"/>
    </source>
</evidence>
<evidence type="ECO:0000256" key="2">
    <source>
        <dbReference type="ARBA" id="ARBA00011255"/>
    </source>
</evidence>
<name>A0A066RRH0_9GAMM</name>
<evidence type="ECO:0000256" key="1">
    <source>
        <dbReference type="ARBA" id="ARBA00009764"/>
    </source>
</evidence>
<comment type="subunit">
    <text evidence="2 5">Homopentamer.</text>
</comment>
<protein>
    <recommendedName>
        <fullName evidence="5">Flagellar hook-associated protein 2</fullName>
        <shortName evidence="5">HAP2</shortName>
    </recommendedName>
    <alternativeName>
        <fullName evidence="5">Flagellar cap protein</fullName>
    </alternativeName>
</protein>
<dbReference type="Pfam" id="PF07195">
    <property type="entry name" value="FliD_C"/>
    <property type="match status" value="1"/>
</dbReference>
<dbReference type="InterPro" id="IPR010810">
    <property type="entry name" value="Flagellin_hook_IN_motif"/>
</dbReference>
<feature type="domain" description="Flagellar hook-associated protein 2 N-terminal" evidence="6">
    <location>
        <begin position="10"/>
        <end position="107"/>
    </location>
</feature>
<comment type="function">
    <text evidence="5">Required for morphogenesis and for the elongation of the flagellar filament by facilitating polymerization of the flagellin monomers at the tip of growing filament. Forms a capping structure, which prevents flagellin subunits (transported through the central channel of the flagellum) from leaking out without polymerization at the distal end.</text>
</comment>
<keyword evidence="9" id="KW-1185">Reference proteome</keyword>
<dbReference type="Proteomes" id="UP000027192">
    <property type="component" value="Unassembled WGS sequence"/>
</dbReference>
<dbReference type="PANTHER" id="PTHR30288">
    <property type="entry name" value="FLAGELLAR CAP/ASSEMBLY PROTEIN FLID"/>
    <property type="match status" value="1"/>
</dbReference>
<keyword evidence="3" id="KW-0175">Coiled coil</keyword>
<keyword evidence="8" id="KW-0966">Cell projection</keyword>
<reference evidence="8 9" key="1">
    <citation type="submission" date="2014-04" db="EMBL/GenBank/DDBJ databases">
        <title>Draft genome sequence of Photobacterium halotolerans S2753: a solonamide, ngercheumicin and holomycin producer.</title>
        <authorList>
            <person name="Machado H.R."/>
            <person name="Gram L."/>
        </authorList>
    </citation>
    <scope>NUCLEOTIDE SEQUENCE [LARGE SCALE GENOMIC DNA]</scope>
    <source>
        <strain evidence="8 9">S2753</strain>
    </source>
</reference>
<sequence>MNIGAMGTASGLDINTMVDKIVAAERAPKEERINQRRDQANVELSAYGRLKGALDGMKSLMAEFRQDKALSARTASSDNQDMVSVRASHEAQPGRYTVEVKQLATAHKIASLAVDDKVALGAGKMTLSVGGQSFDVSIDSNESKLLDVVRQINRHPDNQGVLASVIQDSNGARLVLTSDKTGEHNPLKVMVDAAPGSPLQQFAFDSSQPASPMLEMQAAADAKVLIDGLAEVSSETNTLKDAIPGLDMDLKQLSAESEKPQAVIEVGYDRDRAGAQIERFVNAYNQFYDTAMELGKFDPGTQDKGPLVGDSMLRSSIQQLRNAFSTPLEDGPASIQTLSELGITTSMSGHLEIDYDKLDKQLNRNFADVGEFFGSRKGFSRRIEDLLHAYTGATGSISNREKSINEQVLKLNTEERDLDRRMESVYQRTHDQFAAMDHAMGQMQSQLGSMMSMMPQM</sequence>
<keyword evidence="8" id="KW-0969">Cilium</keyword>
<dbReference type="GO" id="GO:0071973">
    <property type="term" value="P:bacterial-type flagellum-dependent cell motility"/>
    <property type="evidence" value="ECO:0007669"/>
    <property type="project" value="TreeGrafter"/>
</dbReference>
<dbReference type="OrthoDB" id="5980200at2"/>
<dbReference type="Pfam" id="PF07196">
    <property type="entry name" value="Flagellin_IN"/>
    <property type="match status" value="1"/>
</dbReference>
<organism evidence="8 9">
    <name type="scientific">Photobacterium galatheae</name>
    <dbReference type="NCBI Taxonomy" id="1654360"/>
    <lineage>
        <taxon>Bacteria</taxon>
        <taxon>Pseudomonadati</taxon>
        <taxon>Pseudomonadota</taxon>
        <taxon>Gammaproteobacteria</taxon>
        <taxon>Vibrionales</taxon>
        <taxon>Vibrionaceae</taxon>
        <taxon>Photobacterium</taxon>
    </lineage>
</organism>
<evidence type="ECO:0000256" key="5">
    <source>
        <dbReference type="RuleBase" id="RU362066"/>
    </source>
</evidence>
<evidence type="ECO:0000313" key="9">
    <source>
        <dbReference type="Proteomes" id="UP000027192"/>
    </source>
</evidence>
<accession>A0A066RRH0</accession>
<keyword evidence="5" id="KW-0964">Secreted</keyword>
<proteinExistence type="inferred from homology"/>